<dbReference type="AlphaFoldDB" id="A0A8H6XEN9"/>
<dbReference type="Proteomes" id="UP000620124">
    <property type="component" value="Unassembled WGS sequence"/>
</dbReference>
<dbReference type="EMBL" id="JACAZI010000020">
    <property type="protein sequence ID" value="KAF7339050.1"/>
    <property type="molecule type" value="Genomic_DNA"/>
</dbReference>
<accession>A0A8H6XEN9</accession>
<evidence type="ECO:0000259" key="1">
    <source>
        <dbReference type="Pfam" id="PF14033"/>
    </source>
</evidence>
<protein>
    <submittedName>
        <fullName evidence="3">Uncharacterized protein</fullName>
    </submittedName>
</protein>
<comment type="caution">
    <text evidence="3">The sequence shown here is derived from an EMBL/GenBank/DDBJ whole genome shotgun (WGS) entry which is preliminary data.</text>
</comment>
<feature type="domain" description="DUF4246" evidence="2">
    <location>
        <begin position="16"/>
        <end position="70"/>
    </location>
</feature>
<name>A0A8H6XEN9_9AGAR</name>
<evidence type="ECO:0000313" key="3">
    <source>
        <dbReference type="EMBL" id="KAF7339050.1"/>
    </source>
</evidence>
<organism evidence="3 4">
    <name type="scientific">Mycena venus</name>
    <dbReference type="NCBI Taxonomy" id="2733690"/>
    <lineage>
        <taxon>Eukaryota</taxon>
        <taxon>Fungi</taxon>
        <taxon>Dikarya</taxon>
        <taxon>Basidiomycota</taxon>
        <taxon>Agaricomycotina</taxon>
        <taxon>Agaricomycetes</taxon>
        <taxon>Agaricomycetidae</taxon>
        <taxon>Agaricales</taxon>
        <taxon>Marasmiineae</taxon>
        <taxon>Mycenaceae</taxon>
        <taxon>Mycena</taxon>
    </lineage>
</organism>
<dbReference type="InterPro" id="IPR049207">
    <property type="entry name" value="DUF4246_N"/>
</dbReference>
<dbReference type="InterPro" id="IPR049192">
    <property type="entry name" value="DUF4246_C"/>
</dbReference>
<dbReference type="Pfam" id="PF21666">
    <property type="entry name" value="DUF4246_N"/>
    <property type="match status" value="1"/>
</dbReference>
<evidence type="ECO:0000259" key="2">
    <source>
        <dbReference type="Pfam" id="PF21666"/>
    </source>
</evidence>
<feature type="domain" description="DUF4246" evidence="1">
    <location>
        <begin position="86"/>
        <end position="178"/>
    </location>
</feature>
<feature type="domain" description="DUF4246" evidence="1">
    <location>
        <begin position="222"/>
        <end position="502"/>
    </location>
</feature>
<dbReference type="PANTHER" id="PTHR33119">
    <property type="entry name" value="IFI3P"/>
    <property type="match status" value="1"/>
</dbReference>
<sequence length="570" mass="65869">MSETQVRNQADWVLTSPFKSEWGEDEREFGRRPRRVAELRMYTLSWAIRIKPDWQRKASDPDILTKWRQEALDQQSPLEYDKRMTEKMVDYVLAELAGYAKIADNTRGIERGCFDAIWYSDRLISDDVTERLKAAVSVLENVPASSRDWHPGSNEQVLDLVHPSLYCIVYDRTHAYDPHKPRVPANFLPVAVPAFGDDDSEADWSISLLRRPRWLGEARFPYINNLHPEKHQELYRVIEEVLSGFVPMFDRVLGDNNDENPLACDGQRLEAEQCIWGDEGPEDGGPTYQDYLEELVLGEGEEPPDEDEWYDSIRDEWKQTKKILPEAVAYKGQLEQTLSKISLRGRTIQCIIKLANIHLTPDRPEYKGGSWHVEGMANEHIVASGIYYYDEENITESRLSFRVPTQQPEYHVDREDHNCVYTLYGFASNEWCTQRLGEMVTKKGRALSWPNQYQHRVSPFKLSDPSKPGHRKILAIFLVDPTIEPIPSTTVVPPQQAEWAAEALQEAHQDSGSRAARLPQEVVDLVKGRLPTMTRKEAEEYRLALMKERTVFVGKYEDNACRVRMNMCEH</sequence>
<keyword evidence="4" id="KW-1185">Reference proteome</keyword>
<gene>
    <name evidence="3" type="ORF">MVEN_01981200</name>
</gene>
<reference evidence="3" key="1">
    <citation type="submission" date="2020-05" db="EMBL/GenBank/DDBJ databases">
        <title>Mycena genomes resolve the evolution of fungal bioluminescence.</title>
        <authorList>
            <person name="Tsai I.J."/>
        </authorList>
    </citation>
    <scope>NUCLEOTIDE SEQUENCE</scope>
    <source>
        <strain evidence="3">CCC161011</strain>
    </source>
</reference>
<dbReference type="OrthoDB" id="415532at2759"/>
<proteinExistence type="predicted"/>
<dbReference type="Pfam" id="PF14033">
    <property type="entry name" value="DUF4246"/>
    <property type="match status" value="2"/>
</dbReference>
<dbReference type="InterPro" id="IPR025340">
    <property type="entry name" value="DUF4246"/>
</dbReference>
<dbReference type="PANTHER" id="PTHR33119:SF1">
    <property type="entry name" value="FE2OG DIOXYGENASE DOMAIN-CONTAINING PROTEIN"/>
    <property type="match status" value="1"/>
</dbReference>
<evidence type="ECO:0000313" key="4">
    <source>
        <dbReference type="Proteomes" id="UP000620124"/>
    </source>
</evidence>